<evidence type="ECO:0000313" key="6">
    <source>
        <dbReference type="Proteomes" id="UP000001072"/>
    </source>
</evidence>
<dbReference type="KEGG" id="mlr:MELLADRAFT_109264"/>
<keyword evidence="6" id="KW-1185">Reference proteome</keyword>
<dbReference type="EMBL" id="GL883124">
    <property type="protein sequence ID" value="EGG03434.1"/>
    <property type="molecule type" value="Genomic_DNA"/>
</dbReference>
<feature type="compositionally biased region" description="Polar residues" evidence="3">
    <location>
        <begin position="26"/>
        <end position="47"/>
    </location>
</feature>
<dbReference type="FunFam" id="3.30.70.330:FF:000029">
    <property type="entry name" value="U2 small nuclear ribonucleoprotein B"/>
    <property type="match status" value="1"/>
</dbReference>
<feature type="domain" description="RRM" evidence="4">
    <location>
        <begin position="290"/>
        <end position="364"/>
    </location>
</feature>
<feature type="compositionally biased region" description="Polar residues" evidence="3">
    <location>
        <begin position="56"/>
        <end position="71"/>
    </location>
</feature>
<keyword evidence="1 2" id="KW-0694">RNA-binding</keyword>
<dbReference type="AlphaFoldDB" id="F4RVX2"/>
<dbReference type="VEuPathDB" id="FungiDB:MELLADRAFT_109264"/>
<dbReference type="InterPro" id="IPR000504">
    <property type="entry name" value="RRM_dom"/>
</dbReference>
<protein>
    <recommendedName>
        <fullName evidence="4">RRM domain-containing protein</fullName>
    </recommendedName>
</protein>
<dbReference type="CDD" id="cd12247">
    <property type="entry name" value="RRM2_U1A_like"/>
    <property type="match status" value="1"/>
</dbReference>
<name>F4RVX2_MELLP</name>
<dbReference type="eggNOG" id="KOG4206">
    <property type="taxonomic scope" value="Eukaryota"/>
</dbReference>
<evidence type="ECO:0000313" key="5">
    <source>
        <dbReference type="EMBL" id="EGG03434.1"/>
    </source>
</evidence>
<dbReference type="PANTHER" id="PTHR10501">
    <property type="entry name" value="U1 SMALL NUCLEAR RIBONUCLEOPROTEIN A/U2 SMALL NUCLEAR RIBONUCLEOPROTEIN B"/>
    <property type="match status" value="1"/>
</dbReference>
<dbReference type="FunCoup" id="F4RVX2">
    <property type="interactions" value="625"/>
</dbReference>
<dbReference type="SUPFAM" id="SSF54928">
    <property type="entry name" value="RNA-binding domain, RBD"/>
    <property type="match status" value="2"/>
</dbReference>
<dbReference type="Gene3D" id="3.30.70.330">
    <property type="match status" value="2"/>
</dbReference>
<dbReference type="Proteomes" id="UP000001072">
    <property type="component" value="Unassembled WGS sequence"/>
</dbReference>
<accession>F4RVX2</accession>
<dbReference type="Pfam" id="PF00076">
    <property type="entry name" value="RRM_1"/>
    <property type="match status" value="2"/>
</dbReference>
<evidence type="ECO:0000256" key="3">
    <source>
        <dbReference type="SAM" id="MobiDB-lite"/>
    </source>
</evidence>
<dbReference type="GeneID" id="18923705"/>
<evidence type="ECO:0000256" key="1">
    <source>
        <dbReference type="ARBA" id="ARBA00022884"/>
    </source>
</evidence>
<proteinExistence type="predicted"/>
<evidence type="ECO:0000256" key="2">
    <source>
        <dbReference type="PROSITE-ProRule" id="PRU00176"/>
    </source>
</evidence>
<dbReference type="InterPro" id="IPR012677">
    <property type="entry name" value="Nucleotide-bd_a/b_plait_sf"/>
</dbReference>
<dbReference type="STRING" id="747676.F4RVX2"/>
<feature type="domain" description="RRM" evidence="4">
    <location>
        <begin position="110"/>
        <end position="183"/>
    </location>
</feature>
<dbReference type="SMART" id="SM00360">
    <property type="entry name" value="RRM"/>
    <property type="match status" value="2"/>
</dbReference>
<dbReference type="RefSeq" id="XP_007413228.1">
    <property type="nucleotide sequence ID" value="XM_007413166.1"/>
</dbReference>
<feature type="compositionally biased region" description="Basic and acidic residues" evidence="3">
    <location>
        <begin position="88"/>
        <end position="98"/>
    </location>
</feature>
<evidence type="ECO:0000259" key="4">
    <source>
        <dbReference type="PROSITE" id="PS50102"/>
    </source>
</evidence>
<sequence length="364" mass="39775">MAESQSSSGALFEASILRLSFDSMEVAQTTSAQASESNVGASSNLGTSHPAPGTLDTDTIMNDPTSGPSDTNVDEKTNGMNPEGLTEADNKEGLTKEEDLGDTIPEDATETVYLNNLNEKVKIPILKQTLKNLLKNFGPVLDVVAHQSVRMRGQAFVAFPEREMAAKAVKEVKGFPLYGKPYRTLLRLLYYATSSYEIAFARTPADAVVKRKTPDEYDTFKEERLTKKKRSRRENPLRKKAFAQKEAARIAAESAIAAGGVAPTTSATAASTNSGRRIVQMPDEYQPPNKILFVQNLPENAGKDALEVLFKQYANLVEVRTIPGRATIAFVEYTDATSSGVAKDALHNYKFDGEHKIKVTFAKQ</sequence>
<dbReference type="InParanoid" id="F4RVX2"/>
<dbReference type="HOGENOM" id="CLU_041869_0_0_1"/>
<gene>
    <name evidence="5" type="ORF">MELLADRAFT_109264</name>
</gene>
<dbReference type="PROSITE" id="PS50102">
    <property type="entry name" value="RRM"/>
    <property type="match status" value="2"/>
</dbReference>
<feature type="region of interest" description="Disordered" evidence="3">
    <location>
        <begin position="26"/>
        <end position="99"/>
    </location>
</feature>
<dbReference type="InterPro" id="IPR035979">
    <property type="entry name" value="RBD_domain_sf"/>
</dbReference>
<dbReference type="GO" id="GO:0003723">
    <property type="term" value="F:RNA binding"/>
    <property type="evidence" value="ECO:0007669"/>
    <property type="project" value="UniProtKB-UniRule"/>
</dbReference>
<reference evidence="6" key="1">
    <citation type="journal article" date="2011" name="Proc. Natl. Acad. Sci. U.S.A.">
        <title>Obligate biotrophy features unraveled by the genomic analysis of rust fungi.</title>
        <authorList>
            <person name="Duplessis S."/>
            <person name="Cuomo C.A."/>
            <person name="Lin Y.-C."/>
            <person name="Aerts A."/>
            <person name="Tisserant E."/>
            <person name="Veneault-Fourrey C."/>
            <person name="Joly D.L."/>
            <person name="Hacquard S."/>
            <person name="Amselem J."/>
            <person name="Cantarel B.L."/>
            <person name="Chiu R."/>
            <person name="Coutinho P.M."/>
            <person name="Feau N."/>
            <person name="Field M."/>
            <person name="Frey P."/>
            <person name="Gelhaye E."/>
            <person name="Goldberg J."/>
            <person name="Grabherr M.G."/>
            <person name="Kodira C.D."/>
            <person name="Kohler A."/>
            <person name="Kuees U."/>
            <person name="Lindquist E.A."/>
            <person name="Lucas S.M."/>
            <person name="Mago R."/>
            <person name="Mauceli E."/>
            <person name="Morin E."/>
            <person name="Murat C."/>
            <person name="Pangilinan J.L."/>
            <person name="Park R."/>
            <person name="Pearson M."/>
            <person name="Quesneville H."/>
            <person name="Rouhier N."/>
            <person name="Sakthikumar S."/>
            <person name="Salamov A.A."/>
            <person name="Schmutz J."/>
            <person name="Selles B."/>
            <person name="Shapiro H."/>
            <person name="Tanguay P."/>
            <person name="Tuskan G.A."/>
            <person name="Henrissat B."/>
            <person name="Van de Peer Y."/>
            <person name="Rouze P."/>
            <person name="Ellis J.G."/>
            <person name="Dodds P.N."/>
            <person name="Schein J.E."/>
            <person name="Zhong S."/>
            <person name="Hamelin R.C."/>
            <person name="Grigoriev I.V."/>
            <person name="Szabo L.J."/>
            <person name="Martin F."/>
        </authorList>
    </citation>
    <scope>NUCLEOTIDE SEQUENCE [LARGE SCALE GENOMIC DNA]</scope>
    <source>
        <strain evidence="6">98AG31 / pathotype 3-4-7</strain>
    </source>
</reference>
<organism evidence="6">
    <name type="scientific">Melampsora larici-populina (strain 98AG31 / pathotype 3-4-7)</name>
    <name type="common">Poplar leaf rust fungus</name>
    <dbReference type="NCBI Taxonomy" id="747676"/>
    <lineage>
        <taxon>Eukaryota</taxon>
        <taxon>Fungi</taxon>
        <taxon>Dikarya</taxon>
        <taxon>Basidiomycota</taxon>
        <taxon>Pucciniomycotina</taxon>
        <taxon>Pucciniomycetes</taxon>
        <taxon>Pucciniales</taxon>
        <taxon>Melampsoraceae</taxon>
        <taxon>Melampsora</taxon>
    </lineage>
</organism>
<dbReference type="OrthoDB" id="266020at2759"/>